<organism evidence="2 3">
    <name type="scientific">Geoalkalibacter halelectricus</name>
    <dbReference type="NCBI Taxonomy" id="2847045"/>
    <lineage>
        <taxon>Bacteria</taxon>
        <taxon>Pseudomonadati</taxon>
        <taxon>Thermodesulfobacteriota</taxon>
        <taxon>Desulfuromonadia</taxon>
        <taxon>Desulfuromonadales</taxon>
        <taxon>Geoalkalibacteraceae</taxon>
        <taxon>Geoalkalibacter</taxon>
    </lineage>
</organism>
<evidence type="ECO:0008006" key="4">
    <source>
        <dbReference type="Google" id="ProtNLM"/>
    </source>
</evidence>
<feature type="chain" id="PRO_5046525922" description="Lipoprotein" evidence="1">
    <location>
        <begin position="26"/>
        <end position="126"/>
    </location>
</feature>
<name>A0ABY5ZL77_9BACT</name>
<evidence type="ECO:0000313" key="3">
    <source>
        <dbReference type="Proteomes" id="UP001060414"/>
    </source>
</evidence>
<dbReference type="Proteomes" id="UP001060414">
    <property type="component" value="Chromosome"/>
</dbReference>
<keyword evidence="1" id="KW-0732">Signal</keyword>
<dbReference type="EMBL" id="CP092109">
    <property type="protein sequence ID" value="UWZ78565.1"/>
    <property type="molecule type" value="Genomic_DNA"/>
</dbReference>
<dbReference type="PROSITE" id="PS51257">
    <property type="entry name" value="PROKAR_LIPOPROTEIN"/>
    <property type="match status" value="1"/>
</dbReference>
<gene>
    <name evidence="2" type="ORF">L9S41_12860</name>
</gene>
<keyword evidence="3" id="KW-1185">Reference proteome</keyword>
<dbReference type="RefSeq" id="WP_260746919.1">
    <property type="nucleotide sequence ID" value="NZ_CP092109.1"/>
</dbReference>
<protein>
    <recommendedName>
        <fullName evidence="4">Lipoprotein</fullName>
    </recommendedName>
</protein>
<sequence>MKHAVRSLFALSVMALLLISLSACQDSTPAALNINDLRSDPGAFTGTLTVTGILGAYSQHDPQIFGIMDKSELQCTSPNCNKFYLPVRFAGPTPAYGDEVVITGSFMPGSSLFAATELKVIRNHNL</sequence>
<reference evidence="2" key="1">
    <citation type="journal article" date="2022" name="Environ. Microbiol.">
        <title>Geoalkalibacter halelectricus SAP #1 sp. nov. possessing extracellular electron transfer and mineral#reducing capabilities from a haloalkaline environment.</title>
        <authorList>
            <person name="Yadav S."/>
            <person name="Singh R."/>
            <person name="Sundharam S.S."/>
            <person name="Chaudhary S."/>
            <person name="Krishnamurthi S."/>
            <person name="Patil S.A."/>
        </authorList>
    </citation>
    <scope>NUCLEOTIDE SEQUENCE</scope>
    <source>
        <strain evidence="2">SAP-1</strain>
    </source>
</reference>
<evidence type="ECO:0000313" key="2">
    <source>
        <dbReference type="EMBL" id="UWZ78565.1"/>
    </source>
</evidence>
<accession>A0ABY5ZL77</accession>
<evidence type="ECO:0000256" key="1">
    <source>
        <dbReference type="SAM" id="SignalP"/>
    </source>
</evidence>
<proteinExistence type="predicted"/>
<feature type="signal peptide" evidence="1">
    <location>
        <begin position="1"/>
        <end position="25"/>
    </location>
</feature>